<accession>E4YQF3</accession>
<evidence type="ECO:0000256" key="1">
    <source>
        <dbReference type="SAM" id="MobiDB-lite"/>
    </source>
</evidence>
<proteinExistence type="predicted"/>
<feature type="compositionally biased region" description="Polar residues" evidence="1">
    <location>
        <begin position="221"/>
        <end position="236"/>
    </location>
</feature>
<sequence length="254" mass="27992">RCSGELRKLHKVFFNKFAVVSKTTRGTYVKKIRKHIEERLAGNTSEQKTSRSSSRSSTGSKKKITTPQPLEKQKRALSTPSKRQPSVPRVDTPLRRSSRIRNKSETSDMSDMSGNESDASISSVGSVRSNRSKKSTGSRAGARTRKPSAAKTLTLKPVPENEEPLFSPPRALQKSQPKEDDQSDDAPIPFSFSTPSKRGRKRSVDDLDEAPQSPAKAPRKSASQPVVSELVSNESMTPLRRSSRSRNGSARSQT</sequence>
<feature type="compositionally biased region" description="Low complexity" evidence="1">
    <location>
        <begin position="50"/>
        <end position="59"/>
    </location>
</feature>
<feature type="compositionally biased region" description="Basic residues" evidence="1">
    <location>
        <begin position="130"/>
        <end position="148"/>
    </location>
</feature>
<feature type="compositionally biased region" description="Polar residues" evidence="1">
    <location>
        <begin position="107"/>
        <end position="129"/>
    </location>
</feature>
<dbReference type="AlphaFoldDB" id="E4YQF3"/>
<feature type="compositionally biased region" description="Low complexity" evidence="1">
    <location>
        <begin position="245"/>
        <end position="254"/>
    </location>
</feature>
<protein>
    <submittedName>
        <fullName evidence="2">Uncharacterized protein</fullName>
    </submittedName>
</protein>
<gene>
    <name evidence="2" type="ORF">GSOID_T00031181001</name>
</gene>
<evidence type="ECO:0000313" key="2">
    <source>
        <dbReference type="EMBL" id="CBY37698.1"/>
    </source>
</evidence>
<feature type="region of interest" description="Disordered" evidence="1">
    <location>
        <begin position="39"/>
        <end position="254"/>
    </location>
</feature>
<reference evidence="2" key="1">
    <citation type="journal article" date="2010" name="Science">
        <title>Plasticity of animal genome architecture unmasked by rapid evolution of a pelagic tunicate.</title>
        <authorList>
            <person name="Denoeud F."/>
            <person name="Henriet S."/>
            <person name="Mungpakdee S."/>
            <person name="Aury J.M."/>
            <person name="Da Silva C."/>
            <person name="Brinkmann H."/>
            <person name="Mikhaleva J."/>
            <person name="Olsen L.C."/>
            <person name="Jubin C."/>
            <person name="Canestro C."/>
            <person name="Bouquet J.M."/>
            <person name="Danks G."/>
            <person name="Poulain J."/>
            <person name="Campsteijn C."/>
            <person name="Adamski M."/>
            <person name="Cross I."/>
            <person name="Yadetie F."/>
            <person name="Muffato M."/>
            <person name="Louis A."/>
            <person name="Butcher S."/>
            <person name="Tsagkogeorga G."/>
            <person name="Konrad A."/>
            <person name="Singh S."/>
            <person name="Jensen M.F."/>
            <person name="Cong E.H."/>
            <person name="Eikeseth-Otteraa H."/>
            <person name="Noel B."/>
            <person name="Anthouard V."/>
            <person name="Porcel B.M."/>
            <person name="Kachouri-Lafond R."/>
            <person name="Nishino A."/>
            <person name="Ugolini M."/>
            <person name="Chourrout P."/>
            <person name="Nishida H."/>
            <person name="Aasland R."/>
            <person name="Huzurbazar S."/>
            <person name="Westhof E."/>
            <person name="Delsuc F."/>
            <person name="Lehrach H."/>
            <person name="Reinhardt R."/>
            <person name="Weissenbach J."/>
            <person name="Roy S.W."/>
            <person name="Artiguenave F."/>
            <person name="Postlethwait J.H."/>
            <person name="Manak J.R."/>
            <person name="Thompson E.M."/>
            <person name="Jaillon O."/>
            <person name="Du Pasquier L."/>
            <person name="Boudinot P."/>
            <person name="Liberles D.A."/>
            <person name="Volff J.N."/>
            <person name="Philippe H."/>
            <person name="Lenhard B."/>
            <person name="Roest Crollius H."/>
            <person name="Wincker P."/>
            <person name="Chourrout D."/>
        </authorList>
    </citation>
    <scope>NUCLEOTIDE SEQUENCE [LARGE SCALE GENOMIC DNA]</scope>
</reference>
<organism evidence="2">
    <name type="scientific">Oikopleura dioica</name>
    <name type="common">Tunicate</name>
    <dbReference type="NCBI Taxonomy" id="34765"/>
    <lineage>
        <taxon>Eukaryota</taxon>
        <taxon>Metazoa</taxon>
        <taxon>Chordata</taxon>
        <taxon>Tunicata</taxon>
        <taxon>Appendicularia</taxon>
        <taxon>Copelata</taxon>
        <taxon>Oikopleuridae</taxon>
        <taxon>Oikopleura</taxon>
    </lineage>
</organism>
<feature type="non-terminal residue" evidence="2">
    <location>
        <position position="1"/>
    </location>
</feature>
<dbReference type="Proteomes" id="UP000011014">
    <property type="component" value="Unassembled WGS sequence"/>
</dbReference>
<dbReference type="EMBL" id="FN655039">
    <property type="protein sequence ID" value="CBY37698.1"/>
    <property type="molecule type" value="Genomic_DNA"/>
</dbReference>
<name>E4YQF3_OIKDI</name>